<dbReference type="SUPFAM" id="SSF52540">
    <property type="entry name" value="P-loop containing nucleoside triphosphate hydrolases"/>
    <property type="match status" value="1"/>
</dbReference>
<dbReference type="Proteomes" id="UP000826300">
    <property type="component" value="Chromosome"/>
</dbReference>
<gene>
    <name evidence="2" type="ORF">JO391_05800</name>
</gene>
<dbReference type="InterPro" id="IPR037359">
    <property type="entry name" value="NST/OST"/>
</dbReference>
<organism evidence="2 3">
    <name type="scientific">Neotabrizicola shimadae</name>
    <dbReference type="NCBI Taxonomy" id="2807096"/>
    <lineage>
        <taxon>Bacteria</taxon>
        <taxon>Pseudomonadati</taxon>
        <taxon>Pseudomonadota</taxon>
        <taxon>Alphaproteobacteria</taxon>
        <taxon>Rhodobacterales</taxon>
        <taxon>Paracoccaceae</taxon>
        <taxon>Neotabrizicola</taxon>
    </lineage>
</organism>
<evidence type="ECO:0000313" key="2">
    <source>
        <dbReference type="EMBL" id="QYZ71024.1"/>
    </source>
</evidence>
<proteinExistence type="predicted"/>
<dbReference type="EMBL" id="CP069370">
    <property type="protein sequence ID" value="QYZ71024.1"/>
    <property type="molecule type" value="Genomic_DNA"/>
</dbReference>
<accession>A0A8G1EES6</accession>
<dbReference type="Pfam" id="PF13469">
    <property type="entry name" value="Sulfotransfer_3"/>
    <property type="match status" value="1"/>
</dbReference>
<protein>
    <submittedName>
        <fullName evidence="2">Sulfotransferase</fullName>
    </submittedName>
</protein>
<evidence type="ECO:0000256" key="1">
    <source>
        <dbReference type="ARBA" id="ARBA00022679"/>
    </source>
</evidence>
<dbReference type="AlphaFoldDB" id="A0A8G1EES6"/>
<dbReference type="Gene3D" id="3.40.50.300">
    <property type="entry name" value="P-loop containing nucleotide triphosphate hydrolases"/>
    <property type="match status" value="1"/>
</dbReference>
<sequence>MHDYLVGHPDCSFRRVKELHYFDAAESGKWGGQIKRMEGELARLTARLPEFSNKRAEWFARRIADHTEWLEVLKVRRRDDALYLDYLMARGGRLVGDVTPAYSLLPIETLSSMATLAPDVRFVYLIRDPVSRLWSHVRMNAARAGGAAQVEDRAKVLMDQVLADPESEAAQSILSRGDYAGALLRLSAAVAPSQLFVCFMEDMVAPEGVNALCDFLGVQRHPGQYERRVHEGTPMALDARRRTEAAALLQDQYDFVARIFPNLPEAWHRSLGQMAA</sequence>
<dbReference type="PANTHER" id="PTHR10605">
    <property type="entry name" value="HEPARAN SULFATE SULFOTRANSFERASE"/>
    <property type="match status" value="1"/>
</dbReference>
<dbReference type="GO" id="GO:0008146">
    <property type="term" value="F:sulfotransferase activity"/>
    <property type="evidence" value="ECO:0007669"/>
    <property type="project" value="InterPro"/>
</dbReference>
<dbReference type="KEGG" id="nsm:JO391_05800"/>
<keyword evidence="3" id="KW-1185">Reference proteome</keyword>
<dbReference type="PANTHER" id="PTHR10605:SF56">
    <property type="entry name" value="BIFUNCTIONAL HEPARAN SULFATE N-DEACETYLASE_N-SULFOTRANSFERASE"/>
    <property type="match status" value="1"/>
</dbReference>
<dbReference type="RefSeq" id="WP_220663285.1">
    <property type="nucleotide sequence ID" value="NZ_CP069370.1"/>
</dbReference>
<name>A0A8G1EES6_9RHOB</name>
<reference evidence="2" key="1">
    <citation type="submission" date="2021-02" db="EMBL/GenBank/DDBJ databases">
        <title>Rhodobacter shimadae sp. nov., an aerobic anoxygenic phototrophic bacterium isolated from a hot spring.</title>
        <authorList>
            <person name="Muramatsu S."/>
            <person name="Haruta S."/>
            <person name="Hirose S."/>
            <person name="Hanada S."/>
        </authorList>
    </citation>
    <scope>NUCLEOTIDE SEQUENCE</scope>
    <source>
        <strain evidence="2">N10</strain>
    </source>
</reference>
<dbReference type="InterPro" id="IPR027417">
    <property type="entry name" value="P-loop_NTPase"/>
</dbReference>
<evidence type="ECO:0000313" key="3">
    <source>
        <dbReference type="Proteomes" id="UP000826300"/>
    </source>
</evidence>
<keyword evidence="1" id="KW-0808">Transferase</keyword>